<dbReference type="Pfam" id="PF07722">
    <property type="entry name" value="Peptidase_C26"/>
    <property type="match status" value="1"/>
</dbReference>
<dbReference type="Proteomes" id="UP000693672">
    <property type="component" value="Unassembled WGS sequence"/>
</dbReference>
<evidence type="ECO:0000313" key="1">
    <source>
        <dbReference type="EMBL" id="CAG7597470.1"/>
    </source>
</evidence>
<dbReference type="PROSITE" id="PS51273">
    <property type="entry name" value="GATASE_TYPE_1"/>
    <property type="match status" value="1"/>
</dbReference>
<organism evidence="1 2">
    <name type="scientific">Paenibacillus solanacearum</name>
    <dbReference type="NCBI Taxonomy" id="2048548"/>
    <lineage>
        <taxon>Bacteria</taxon>
        <taxon>Bacillati</taxon>
        <taxon>Bacillota</taxon>
        <taxon>Bacilli</taxon>
        <taxon>Bacillales</taxon>
        <taxon>Paenibacillaceae</taxon>
        <taxon>Paenibacillus</taxon>
    </lineage>
</organism>
<dbReference type="GO" id="GO:0033969">
    <property type="term" value="F:gamma-glutamyl-gamma-aminobutyrate hydrolase activity"/>
    <property type="evidence" value="ECO:0007669"/>
    <property type="project" value="TreeGrafter"/>
</dbReference>
<comment type="caution">
    <text evidence="1">The sequence shown here is derived from an EMBL/GenBank/DDBJ whole genome shotgun (WGS) entry which is preliminary data.</text>
</comment>
<dbReference type="GO" id="GO:0016757">
    <property type="term" value="F:glycosyltransferase activity"/>
    <property type="evidence" value="ECO:0007669"/>
    <property type="project" value="UniProtKB-KW"/>
</dbReference>
<dbReference type="GO" id="GO:0006598">
    <property type="term" value="P:polyamine catabolic process"/>
    <property type="evidence" value="ECO:0007669"/>
    <property type="project" value="TreeGrafter"/>
</dbReference>
<keyword evidence="1" id="KW-0808">Transferase</keyword>
<dbReference type="EMBL" id="CAJVAS010000001">
    <property type="protein sequence ID" value="CAG7597470.1"/>
    <property type="molecule type" value="Genomic_DNA"/>
</dbReference>
<keyword evidence="2" id="KW-1185">Reference proteome</keyword>
<dbReference type="PANTHER" id="PTHR43235:SF1">
    <property type="entry name" value="GLUTAMINE AMIDOTRANSFERASE PB2B2.05-RELATED"/>
    <property type="match status" value="1"/>
</dbReference>
<dbReference type="GO" id="GO:0005829">
    <property type="term" value="C:cytosol"/>
    <property type="evidence" value="ECO:0007669"/>
    <property type="project" value="TreeGrafter"/>
</dbReference>
<dbReference type="InterPro" id="IPR044668">
    <property type="entry name" value="PuuD-like"/>
</dbReference>
<dbReference type="RefSeq" id="WP_218089981.1">
    <property type="nucleotide sequence ID" value="NZ_CAJVAS010000001.1"/>
</dbReference>
<dbReference type="CDD" id="cd01745">
    <property type="entry name" value="GATase1_2"/>
    <property type="match status" value="1"/>
</dbReference>
<reference evidence="1" key="1">
    <citation type="submission" date="2021-06" db="EMBL/GenBank/DDBJ databases">
        <authorList>
            <person name="Criscuolo A."/>
        </authorList>
    </citation>
    <scope>NUCLEOTIDE SEQUENCE</scope>
    <source>
        <strain evidence="1">CIP111600</strain>
    </source>
</reference>
<proteinExistence type="predicted"/>
<dbReference type="FunFam" id="3.40.50.880:FF:000030">
    <property type="entry name" value="Gamma-glutamyl-gamma-aminobutyrate hydrolase PuuD"/>
    <property type="match status" value="1"/>
</dbReference>
<accession>A0A916JRT3</accession>
<gene>
    <name evidence="1" type="ORF">PAESOLCIP111_00149</name>
</gene>
<sequence length="238" mass="26190">MKKKARKPVIAVTAWIDEESTQLKRDNTESVLRAGAIPLIVPYIEEQSDIAQICDMTDGLLLVGGKDIDPGYYGEDPLPGLGALSPDRDRLELMLTRVFLNADKPIFAICRGHQLLNVAAGGTLFQDIGRQIDGAHLHKQDAPRSHLFHRISIAPGTLLENAAGTRECKVNSFHHQAVKVVAPGFRASAWASDGIVEGIESESHRYVLGVQWHPENTSSSDAVSYRLFERFVEAAKQK</sequence>
<keyword evidence="1" id="KW-0315">Glutamine amidotransferase</keyword>
<dbReference type="EC" id="2.4.2.-" evidence="1"/>
<keyword evidence="1" id="KW-0328">Glycosyltransferase</keyword>
<protein>
    <submittedName>
        <fullName evidence="1">Glutamine amidotransferase</fullName>
        <ecNumber evidence="1">2.4.2.-</ecNumber>
    </submittedName>
</protein>
<dbReference type="AlphaFoldDB" id="A0A916JRT3"/>
<name>A0A916JRT3_9BACL</name>
<evidence type="ECO:0000313" key="2">
    <source>
        <dbReference type="Proteomes" id="UP000693672"/>
    </source>
</evidence>
<dbReference type="PANTHER" id="PTHR43235">
    <property type="entry name" value="GLUTAMINE AMIDOTRANSFERASE PB2B2.05-RELATED"/>
    <property type="match status" value="1"/>
</dbReference>
<dbReference type="InterPro" id="IPR011697">
    <property type="entry name" value="Peptidase_C26"/>
</dbReference>